<evidence type="ECO:0000313" key="4">
    <source>
        <dbReference type="EMBL" id="KAG5641489.1"/>
    </source>
</evidence>
<protein>
    <recommendedName>
        <fullName evidence="6">Mitochondrial distribution/morphology family 35/apoptosis</fullName>
    </recommendedName>
</protein>
<dbReference type="Proteomes" id="UP000775547">
    <property type="component" value="Unassembled WGS sequence"/>
</dbReference>
<comment type="caution">
    <text evidence="4">The sequence shown here is derived from an EMBL/GenBank/DDBJ whole genome shotgun (WGS) entry which is preliminary data.</text>
</comment>
<dbReference type="Pfam" id="PF05254">
    <property type="entry name" value="UPF0203"/>
    <property type="match status" value="1"/>
</dbReference>
<keyword evidence="5" id="KW-1185">Reference proteome</keyword>
<dbReference type="AlphaFoldDB" id="A0A9P7K9V7"/>
<evidence type="ECO:0000256" key="3">
    <source>
        <dbReference type="SAM" id="MobiDB-lite"/>
    </source>
</evidence>
<dbReference type="GO" id="GO:0005758">
    <property type="term" value="C:mitochondrial intermembrane space"/>
    <property type="evidence" value="ECO:0007669"/>
    <property type="project" value="TreeGrafter"/>
</dbReference>
<dbReference type="GO" id="GO:0045332">
    <property type="term" value="P:phospholipid translocation"/>
    <property type="evidence" value="ECO:0007669"/>
    <property type="project" value="TreeGrafter"/>
</dbReference>
<evidence type="ECO:0000313" key="5">
    <source>
        <dbReference type="Proteomes" id="UP000775547"/>
    </source>
</evidence>
<comment type="similarity">
    <text evidence="1">Belongs to the TRIAP1/MDM35 family.</text>
</comment>
<evidence type="ECO:0000256" key="1">
    <source>
        <dbReference type="ARBA" id="ARBA00006196"/>
    </source>
</evidence>
<feature type="region of interest" description="Disordered" evidence="3">
    <location>
        <begin position="78"/>
        <end position="106"/>
    </location>
</feature>
<dbReference type="OrthoDB" id="19091at2759"/>
<dbReference type="PANTHER" id="PTHR46403:SF1">
    <property type="entry name" value="TP53-REGULATED INHIBITOR OF APOPTOSIS 1"/>
    <property type="match status" value="1"/>
</dbReference>
<dbReference type="GO" id="GO:0005829">
    <property type="term" value="C:cytosol"/>
    <property type="evidence" value="ECO:0007669"/>
    <property type="project" value="TreeGrafter"/>
</dbReference>
<dbReference type="GO" id="GO:1990050">
    <property type="term" value="F:phosphatidic acid transfer activity"/>
    <property type="evidence" value="ECO:0007669"/>
    <property type="project" value="TreeGrafter"/>
</dbReference>
<dbReference type="PANTHER" id="PTHR46403">
    <property type="entry name" value="TP53-REGULATED INHIBITOR OF APOPTOSIS 1"/>
    <property type="match status" value="1"/>
</dbReference>
<keyword evidence="2" id="KW-1015">Disulfide bond</keyword>
<evidence type="ECO:0000256" key="2">
    <source>
        <dbReference type="ARBA" id="ARBA00023157"/>
    </source>
</evidence>
<reference evidence="4" key="2">
    <citation type="submission" date="2021-10" db="EMBL/GenBank/DDBJ databases">
        <title>Phylogenomics reveals ancestral predisposition of the termite-cultivated fungus Termitomyces towards a domesticated lifestyle.</title>
        <authorList>
            <person name="Auxier B."/>
            <person name="Grum-Grzhimaylo A."/>
            <person name="Cardenas M.E."/>
            <person name="Lodge J.D."/>
            <person name="Laessoe T."/>
            <person name="Pedersen O."/>
            <person name="Smith M.E."/>
            <person name="Kuyper T.W."/>
            <person name="Franco-Molano E.A."/>
            <person name="Baroni T.J."/>
            <person name="Aanen D.K."/>
        </authorList>
    </citation>
    <scope>NUCLEOTIDE SEQUENCE</scope>
    <source>
        <strain evidence="4">AP01</strain>
        <tissue evidence="4">Mycelium</tissue>
    </source>
</reference>
<dbReference type="EMBL" id="JABCKV010000302">
    <property type="protein sequence ID" value="KAG5641489.1"/>
    <property type="molecule type" value="Genomic_DNA"/>
</dbReference>
<dbReference type="GO" id="GO:0005634">
    <property type="term" value="C:nucleus"/>
    <property type="evidence" value="ECO:0007669"/>
    <property type="project" value="TreeGrafter"/>
</dbReference>
<organism evidence="4 5">
    <name type="scientific">Asterophora parasitica</name>
    <dbReference type="NCBI Taxonomy" id="117018"/>
    <lineage>
        <taxon>Eukaryota</taxon>
        <taxon>Fungi</taxon>
        <taxon>Dikarya</taxon>
        <taxon>Basidiomycota</taxon>
        <taxon>Agaricomycotina</taxon>
        <taxon>Agaricomycetes</taxon>
        <taxon>Agaricomycetidae</taxon>
        <taxon>Agaricales</taxon>
        <taxon>Tricholomatineae</taxon>
        <taxon>Lyophyllaceae</taxon>
        <taxon>Asterophora</taxon>
    </lineage>
</organism>
<name>A0A9P7K9V7_9AGAR</name>
<reference evidence="4" key="1">
    <citation type="submission" date="2020-07" db="EMBL/GenBank/DDBJ databases">
        <authorList>
            <person name="Nieuwenhuis M."/>
            <person name="Van De Peppel L.J.J."/>
        </authorList>
    </citation>
    <scope>NUCLEOTIDE SEQUENCE</scope>
    <source>
        <strain evidence="4">AP01</strain>
        <tissue evidence="4">Mycelium</tissue>
    </source>
</reference>
<dbReference type="InterPro" id="IPR007918">
    <property type="entry name" value="MDM35_apoptosis"/>
</dbReference>
<proteinExistence type="inferred from homology"/>
<accession>A0A9P7K9V7</accession>
<evidence type="ECO:0008006" key="6">
    <source>
        <dbReference type="Google" id="ProtNLM"/>
    </source>
</evidence>
<gene>
    <name evidence="4" type="ORF">DXG03_005100</name>
</gene>
<sequence>MAHSLSPQCTPLKLEYDSCFNTWFEGYLEPAIAAAETPAKREAYSRQKATEFQEKCGKIWESYRDCVSKAVKEKGLDTLLQQARDENPLTEPPLPPSTPSDGLKSS</sequence>